<gene>
    <name evidence="1" type="primary">orf129</name>
</gene>
<accession>A0A343RG46</accession>
<protein>
    <submittedName>
        <fullName evidence="1">Uncharacterized protein</fullName>
    </submittedName>
</protein>
<evidence type="ECO:0000313" key="1">
    <source>
        <dbReference type="EMBL" id="ATY69728.1"/>
    </source>
</evidence>
<keyword evidence="1" id="KW-0496">Mitochondrion</keyword>
<sequence length="129" mass="14522">MDIILHPLALGSHNFPPFGGCDLIFSQDVKTSVLLDRQLLCVIRSHQSNHTSLSFFRMDDVSVFPDNRWMTCLYCRITDGCESHSNPPIEGFSFILCCSDDFYSFQLLGDSSTWLHCCLLGTVGMCLAF</sequence>
<dbReference type="EMBL" id="MF669499">
    <property type="protein sequence ID" value="ATY69728.1"/>
    <property type="molecule type" value="Genomic_DNA"/>
</dbReference>
<dbReference type="AlphaFoldDB" id="A0A343RG46"/>
<reference evidence="1" key="1">
    <citation type="journal article" date="2017" name="Mitochondrial DNA Part B Resour">
        <title>The complete mitochondrial genome of Alternaria alternata (Hypocreales: Nectriaceae).</title>
        <authorList>
            <person name="Liao M."/>
            <person name="Chen C."/>
            <person name="Li Q."/>
        </authorList>
    </citation>
    <scope>NUCLEOTIDE SEQUENCE</scope>
</reference>
<name>A0A343RG46_ALTAL</name>
<proteinExistence type="predicted"/>
<geneLocation type="mitochondrion" evidence="1"/>
<organism evidence="1">
    <name type="scientific">Alternaria alternata</name>
    <name type="common">Alternaria rot fungus</name>
    <name type="synonym">Torula alternata</name>
    <dbReference type="NCBI Taxonomy" id="5599"/>
    <lineage>
        <taxon>Eukaryota</taxon>
        <taxon>Fungi</taxon>
        <taxon>Dikarya</taxon>
        <taxon>Ascomycota</taxon>
        <taxon>Pezizomycotina</taxon>
        <taxon>Dothideomycetes</taxon>
        <taxon>Pleosporomycetidae</taxon>
        <taxon>Pleosporales</taxon>
        <taxon>Pleosporineae</taxon>
        <taxon>Pleosporaceae</taxon>
        <taxon>Alternaria</taxon>
        <taxon>Alternaria sect. Alternaria</taxon>
        <taxon>Alternaria alternata complex</taxon>
    </lineage>
</organism>